<dbReference type="AlphaFoldDB" id="A0A8X6UI94"/>
<dbReference type="OrthoDB" id="6471285at2759"/>
<dbReference type="Proteomes" id="UP000887013">
    <property type="component" value="Unassembled WGS sequence"/>
</dbReference>
<name>A0A8X6UI94_NEPPI</name>
<organism evidence="3 5">
    <name type="scientific">Nephila pilipes</name>
    <name type="common">Giant wood spider</name>
    <name type="synonym">Nephila maculata</name>
    <dbReference type="NCBI Taxonomy" id="299642"/>
    <lineage>
        <taxon>Eukaryota</taxon>
        <taxon>Metazoa</taxon>
        <taxon>Ecdysozoa</taxon>
        <taxon>Arthropoda</taxon>
        <taxon>Chelicerata</taxon>
        <taxon>Arachnida</taxon>
        <taxon>Araneae</taxon>
        <taxon>Araneomorphae</taxon>
        <taxon>Entelegynae</taxon>
        <taxon>Araneoidea</taxon>
        <taxon>Nephilidae</taxon>
        <taxon>Nephila</taxon>
    </lineage>
</organism>
<dbReference type="EMBL" id="BMAW01061573">
    <property type="protein sequence ID" value="GFT31841.1"/>
    <property type="molecule type" value="Genomic_DNA"/>
</dbReference>
<sequence>MHAILIQAYVIDTVSRKCVFNRNSRLQTAFESTLIMCDDRQHRARAIDSVVKSPTVFTIDFEGVGKGYGQSLPKSRIKTVLFAIFDCNSMIHQEFVPKGTNSW</sequence>
<evidence type="ECO:0000313" key="5">
    <source>
        <dbReference type="Proteomes" id="UP000887013"/>
    </source>
</evidence>
<evidence type="ECO:0000313" key="1">
    <source>
        <dbReference type="EMBL" id="GFT31841.1"/>
    </source>
</evidence>
<gene>
    <name evidence="1" type="ORF">NPIL_124271</name>
    <name evidence="4" type="ORF">NPIL_213311</name>
    <name evidence="2" type="ORF">NPIL_335471</name>
    <name evidence="3" type="ORF">NPIL_404441</name>
</gene>
<evidence type="ECO:0000313" key="4">
    <source>
        <dbReference type="EMBL" id="GFU59553.1"/>
    </source>
</evidence>
<reference evidence="3" key="1">
    <citation type="submission" date="2020-08" db="EMBL/GenBank/DDBJ databases">
        <title>Multicomponent nature underlies the extraordinary mechanical properties of spider dragline silk.</title>
        <authorList>
            <person name="Kono N."/>
            <person name="Nakamura H."/>
            <person name="Mori M."/>
            <person name="Yoshida Y."/>
            <person name="Ohtoshi R."/>
            <person name="Malay A.D."/>
            <person name="Moran D.A.P."/>
            <person name="Tomita M."/>
            <person name="Numata K."/>
            <person name="Arakawa K."/>
        </authorList>
    </citation>
    <scope>NUCLEOTIDE SEQUENCE</scope>
</reference>
<proteinExistence type="predicted"/>
<protein>
    <submittedName>
        <fullName evidence="3">Uncharacterized protein</fullName>
    </submittedName>
</protein>
<dbReference type="EMBL" id="BMAW01031924">
    <property type="protein sequence ID" value="GFU23297.1"/>
    <property type="molecule type" value="Genomic_DNA"/>
</dbReference>
<keyword evidence="5" id="KW-1185">Reference proteome</keyword>
<evidence type="ECO:0000313" key="2">
    <source>
        <dbReference type="EMBL" id="GFT56968.1"/>
    </source>
</evidence>
<dbReference type="EMBL" id="BMAW01066876">
    <property type="protein sequence ID" value="GFT56968.1"/>
    <property type="molecule type" value="Genomic_DNA"/>
</dbReference>
<evidence type="ECO:0000313" key="3">
    <source>
        <dbReference type="EMBL" id="GFU23297.1"/>
    </source>
</evidence>
<dbReference type="EMBL" id="BMAW01040409">
    <property type="protein sequence ID" value="GFU59553.1"/>
    <property type="molecule type" value="Genomic_DNA"/>
</dbReference>
<accession>A0A8X6UI94</accession>
<comment type="caution">
    <text evidence="3">The sequence shown here is derived from an EMBL/GenBank/DDBJ whole genome shotgun (WGS) entry which is preliminary data.</text>
</comment>